<reference evidence="3 4" key="1">
    <citation type="submission" date="2021-08" db="EMBL/GenBank/DDBJ databases">
        <title>Helicobacter spp. isolated from feces of Anatolian Ground Squirrel (Spermophilus xanthoprymnus) in Turkey.</title>
        <authorList>
            <person name="Aydin F."/>
            <person name="Abay S."/>
            <person name="Kayman T."/>
            <person name="Karakaya E."/>
            <person name="Saticioglu I.B."/>
        </authorList>
    </citation>
    <scope>NUCLEOTIDE SEQUENCE [LARGE SCALE GENOMIC DNA]</scope>
    <source>
        <strain evidence="3 4">Faydin-H70</strain>
    </source>
</reference>
<evidence type="ECO:0000259" key="2">
    <source>
        <dbReference type="Pfam" id="PF01051"/>
    </source>
</evidence>
<sequence>MQEIVKYHNDFNKIKLPSFTEQEQNILMGIIAKIRDNPKGELIEFTPQELLKFSTENLTHKDLGNILVILKDKFFKADFKILIENQDEIGTEIINLFQKFTIWEWKATKTLSRVELQVNPAFSYLVNQITANFTRFELAEFIALSGKYTKTLYRLLKQYRQTGWAQWDFKEFKDILDIPSDYEMCNIDQRILKPALRELTQEQNLFDFGKRIPFQNLTYKKIKKGGNKVTAIRFDFTPEQVQEELEAQAEARIAENIKNHIPTSADYEAKQEFKNYKGVEISFYDSKQKLIIAIIKDFDNETNKLICYDEKIKKDFKLSFKNLQKANEWIAQKIQGIY</sequence>
<evidence type="ECO:0000313" key="4">
    <source>
        <dbReference type="Proteomes" id="UP000700059"/>
    </source>
</evidence>
<accession>A0ABS7JQ75</accession>
<organism evidence="3 4">
    <name type="scientific">Helicobacter turcicus</name>
    <dbReference type="NCBI Taxonomy" id="2867412"/>
    <lineage>
        <taxon>Bacteria</taxon>
        <taxon>Pseudomonadati</taxon>
        <taxon>Campylobacterota</taxon>
        <taxon>Epsilonproteobacteria</taxon>
        <taxon>Campylobacterales</taxon>
        <taxon>Helicobacteraceae</taxon>
        <taxon>Helicobacter</taxon>
    </lineage>
</organism>
<dbReference type="RefSeq" id="WP_221561851.1">
    <property type="nucleotide sequence ID" value="NZ_JAIGYQ010000020.1"/>
</dbReference>
<dbReference type="Proteomes" id="UP000700059">
    <property type="component" value="Unassembled WGS sequence"/>
</dbReference>
<protein>
    <submittedName>
        <fullName evidence="3">RepB family plasmid replication initiator protein</fullName>
    </submittedName>
</protein>
<comment type="caution">
    <text evidence="3">The sequence shown here is derived from an EMBL/GenBank/DDBJ whole genome shotgun (WGS) entry which is preliminary data.</text>
</comment>
<dbReference type="InterPro" id="IPR036390">
    <property type="entry name" value="WH_DNA-bd_sf"/>
</dbReference>
<dbReference type="Pfam" id="PF01051">
    <property type="entry name" value="Rep3_N"/>
    <property type="match status" value="1"/>
</dbReference>
<evidence type="ECO:0000256" key="1">
    <source>
        <dbReference type="ARBA" id="ARBA00038283"/>
    </source>
</evidence>
<feature type="domain" description="Initiator Rep protein WH1" evidence="2">
    <location>
        <begin position="4"/>
        <end position="157"/>
    </location>
</feature>
<keyword evidence="4" id="KW-1185">Reference proteome</keyword>
<proteinExistence type="inferred from homology"/>
<dbReference type="InterPro" id="IPR000525">
    <property type="entry name" value="Initiator_Rep_WH1"/>
</dbReference>
<dbReference type="Pfam" id="PF21205">
    <property type="entry name" value="Rep3_C"/>
    <property type="match status" value="1"/>
</dbReference>
<name>A0ABS7JQ75_9HELI</name>
<dbReference type="EMBL" id="JAIGYQ010000020">
    <property type="protein sequence ID" value="MBX7491554.1"/>
    <property type="molecule type" value="Genomic_DNA"/>
</dbReference>
<dbReference type="InterPro" id="IPR036388">
    <property type="entry name" value="WH-like_DNA-bd_sf"/>
</dbReference>
<comment type="similarity">
    <text evidence="1">Belongs to the initiator RepB protein family.</text>
</comment>
<dbReference type="Gene3D" id="1.10.10.10">
    <property type="entry name" value="Winged helix-like DNA-binding domain superfamily/Winged helix DNA-binding domain"/>
    <property type="match status" value="2"/>
</dbReference>
<evidence type="ECO:0000313" key="3">
    <source>
        <dbReference type="EMBL" id="MBX7491554.1"/>
    </source>
</evidence>
<dbReference type="SUPFAM" id="SSF46785">
    <property type="entry name" value="Winged helix' DNA-binding domain"/>
    <property type="match status" value="1"/>
</dbReference>
<gene>
    <name evidence="3" type="ORF">K4G57_08825</name>
</gene>